<dbReference type="Proteomes" id="UP000037460">
    <property type="component" value="Unassembled WGS sequence"/>
</dbReference>
<evidence type="ECO:0000256" key="1">
    <source>
        <dbReference type="SAM" id="MobiDB-lite"/>
    </source>
</evidence>
<dbReference type="OrthoDB" id="194598at2759"/>
<dbReference type="InterPro" id="IPR029063">
    <property type="entry name" value="SAM-dependent_MTases_sf"/>
</dbReference>
<keyword evidence="3" id="KW-1185">Reference proteome</keyword>
<feature type="compositionally biased region" description="Basic and acidic residues" evidence="1">
    <location>
        <begin position="224"/>
        <end position="239"/>
    </location>
</feature>
<dbReference type="CDD" id="cd02440">
    <property type="entry name" value="AdoMet_MTases"/>
    <property type="match status" value="1"/>
</dbReference>
<protein>
    <submittedName>
        <fullName evidence="2">Uncharacterized protein</fullName>
    </submittedName>
</protein>
<sequence length="335" mass="36062">MCYAEPLAIFEKSLYPAQEYSDRNGISRKDGYWSFVHRNEEPNPDFTYGEFPLPFFHRLIDRACELHGCGDDRRSCSLIDLGSGAGRLALWAAATSAWRRVVGVEYLRSLASTAVEKLEEARAAGLLRTDEVVLTQGTWDEKLDCFAEVDVAFAYTTAITTNDEGILEGLSRALAQRLRRGCIVVTTDYKLDPAHFEVLDTMTGENSGVGGTSTGYLHRKRSRGERDAAGEADGKADGSVKDDASFAAMEAAFTQDLHASFAAMEAALSQDLHASFGSRPDLGNKGIAGPSLVAPPASPVPPVPVATSEDAAKAAKAAWLSKLGTPRWGPGAVER</sequence>
<name>A0A0M0JT74_9EUKA</name>
<feature type="region of interest" description="Disordered" evidence="1">
    <location>
        <begin position="287"/>
        <end position="308"/>
    </location>
</feature>
<comment type="caution">
    <text evidence="2">The sequence shown here is derived from an EMBL/GenBank/DDBJ whole genome shotgun (WGS) entry which is preliminary data.</text>
</comment>
<organism evidence="2 3">
    <name type="scientific">Chrysochromulina tobinii</name>
    <dbReference type="NCBI Taxonomy" id="1460289"/>
    <lineage>
        <taxon>Eukaryota</taxon>
        <taxon>Haptista</taxon>
        <taxon>Haptophyta</taxon>
        <taxon>Prymnesiophyceae</taxon>
        <taxon>Prymnesiales</taxon>
        <taxon>Chrysochromulinaceae</taxon>
        <taxon>Chrysochromulina</taxon>
    </lineage>
</organism>
<evidence type="ECO:0000313" key="3">
    <source>
        <dbReference type="Proteomes" id="UP000037460"/>
    </source>
</evidence>
<feature type="region of interest" description="Disordered" evidence="1">
    <location>
        <begin position="209"/>
        <end position="239"/>
    </location>
</feature>
<dbReference type="AlphaFoldDB" id="A0A0M0JT74"/>
<proteinExistence type="predicted"/>
<evidence type="ECO:0000313" key="2">
    <source>
        <dbReference type="EMBL" id="KOO29799.1"/>
    </source>
</evidence>
<dbReference type="Gene3D" id="3.40.50.150">
    <property type="entry name" value="Vaccinia Virus protein VP39"/>
    <property type="match status" value="1"/>
</dbReference>
<dbReference type="SUPFAM" id="SSF53335">
    <property type="entry name" value="S-adenosyl-L-methionine-dependent methyltransferases"/>
    <property type="match status" value="1"/>
</dbReference>
<accession>A0A0M0JT74</accession>
<dbReference type="EMBL" id="JWZX01002355">
    <property type="protein sequence ID" value="KOO29799.1"/>
    <property type="molecule type" value="Genomic_DNA"/>
</dbReference>
<gene>
    <name evidence="2" type="ORF">Ctob_000892</name>
</gene>
<reference evidence="3" key="1">
    <citation type="journal article" date="2015" name="PLoS Genet.">
        <title>Genome Sequence and Transcriptome Analyses of Chrysochromulina tobin: Metabolic Tools for Enhanced Algal Fitness in the Prominent Order Prymnesiales (Haptophyceae).</title>
        <authorList>
            <person name="Hovde B.T."/>
            <person name="Deodato C.R."/>
            <person name="Hunsperger H.M."/>
            <person name="Ryken S.A."/>
            <person name="Yost W."/>
            <person name="Jha R.K."/>
            <person name="Patterson J."/>
            <person name="Monnat R.J. Jr."/>
            <person name="Barlow S.B."/>
            <person name="Starkenburg S.R."/>
            <person name="Cattolico R.A."/>
        </authorList>
    </citation>
    <scope>NUCLEOTIDE SEQUENCE</scope>
    <source>
        <strain evidence="3">CCMP291</strain>
    </source>
</reference>